<accession>A0A8H4QZ63</accession>
<dbReference type="SUPFAM" id="SSF57850">
    <property type="entry name" value="RING/U-box"/>
    <property type="match status" value="1"/>
</dbReference>
<dbReference type="InterPro" id="IPR018957">
    <property type="entry name" value="Znf_C3HC4_RING-type"/>
</dbReference>
<organism evidence="7 8">
    <name type="scientific">Agrocybe pediades</name>
    <dbReference type="NCBI Taxonomy" id="84607"/>
    <lineage>
        <taxon>Eukaryota</taxon>
        <taxon>Fungi</taxon>
        <taxon>Dikarya</taxon>
        <taxon>Basidiomycota</taxon>
        <taxon>Agaricomycotina</taxon>
        <taxon>Agaricomycetes</taxon>
        <taxon>Agaricomycetidae</taxon>
        <taxon>Agaricales</taxon>
        <taxon>Agaricineae</taxon>
        <taxon>Strophariaceae</taxon>
        <taxon>Agrocybe</taxon>
    </lineage>
</organism>
<dbReference type="Gene3D" id="3.30.40.10">
    <property type="entry name" value="Zinc/RING finger domain, C3HC4 (zinc finger)"/>
    <property type="match status" value="1"/>
</dbReference>
<reference evidence="7 8" key="1">
    <citation type="submission" date="2019-12" db="EMBL/GenBank/DDBJ databases">
        <authorList>
            <person name="Floudas D."/>
            <person name="Bentzer J."/>
            <person name="Ahren D."/>
            <person name="Johansson T."/>
            <person name="Persson P."/>
            <person name="Tunlid A."/>
        </authorList>
    </citation>
    <scope>NUCLEOTIDE SEQUENCE [LARGE SCALE GENOMIC DNA]</scope>
    <source>
        <strain evidence="7 8">CBS 102.39</strain>
    </source>
</reference>
<feature type="compositionally biased region" description="Acidic residues" evidence="5">
    <location>
        <begin position="225"/>
        <end position="237"/>
    </location>
</feature>
<dbReference type="PROSITE" id="PS50089">
    <property type="entry name" value="ZF_RING_2"/>
    <property type="match status" value="1"/>
</dbReference>
<feature type="region of interest" description="Disordered" evidence="5">
    <location>
        <begin position="122"/>
        <end position="153"/>
    </location>
</feature>
<evidence type="ECO:0000313" key="7">
    <source>
        <dbReference type="EMBL" id="KAF4619345.1"/>
    </source>
</evidence>
<sequence length="279" mass="30853">MDTATAAAAYELVQDALLSPQQRIKVVLDSLPVLRKEDLDLDEPCPICLMSLSAVFAEEEERLMAKGVGSEEKQEEEGEEMITGVTKLLGCGHIFCRRDLTEWIRNQHGSCPTCRHTFLNIRPPSESDDESSDGGEYIPNPEDFDDDDEDVIDVDDTDTEDFQVQAIELDVDGIWAEHLGQRTDDSWADDANAEADTEMEYDDGSEWGLTDGESESMTSSSEGDMTVDESNDGEDENAGSALETEVNVSVHDDEENLLDVEEEQGIIPHELASDAQEPK</sequence>
<dbReference type="GO" id="GO:0008270">
    <property type="term" value="F:zinc ion binding"/>
    <property type="evidence" value="ECO:0007669"/>
    <property type="project" value="UniProtKB-KW"/>
</dbReference>
<evidence type="ECO:0000256" key="5">
    <source>
        <dbReference type="SAM" id="MobiDB-lite"/>
    </source>
</evidence>
<protein>
    <recommendedName>
        <fullName evidence="6">RING-type domain-containing protein</fullName>
    </recommendedName>
</protein>
<dbReference type="SMART" id="SM00184">
    <property type="entry name" value="RING"/>
    <property type="match status" value="1"/>
</dbReference>
<evidence type="ECO:0000256" key="4">
    <source>
        <dbReference type="PROSITE-ProRule" id="PRU00175"/>
    </source>
</evidence>
<evidence type="ECO:0000259" key="6">
    <source>
        <dbReference type="PROSITE" id="PS50089"/>
    </source>
</evidence>
<feature type="domain" description="RING-type" evidence="6">
    <location>
        <begin position="45"/>
        <end position="115"/>
    </location>
</feature>
<keyword evidence="8" id="KW-1185">Reference proteome</keyword>
<feature type="compositionally biased region" description="Acidic residues" evidence="5">
    <location>
        <begin position="252"/>
        <end position="264"/>
    </location>
</feature>
<dbReference type="AlphaFoldDB" id="A0A8H4QZ63"/>
<feature type="compositionally biased region" description="Acidic residues" evidence="5">
    <location>
        <begin position="142"/>
        <end position="153"/>
    </location>
</feature>
<dbReference type="InterPro" id="IPR013083">
    <property type="entry name" value="Znf_RING/FYVE/PHD"/>
</dbReference>
<keyword evidence="2 4" id="KW-0863">Zinc-finger</keyword>
<feature type="compositionally biased region" description="Low complexity" evidence="5">
    <location>
        <begin position="215"/>
        <end position="224"/>
    </location>
</feature>
<gene>
    <name evidence="7" type="ORF">D9613_005217</name>
</gene>
<dbReference type="Proteomes" id="UP000521872">
    <property type="component" value="Unassembled WGS sequence"/>
</dbReference>
<evidence type="ECO:0000313" key="8">
    <source>
        <dbReference type="Proteomes" id="UP000521872"/>
    </source>
</evidence>
<dbReference type="EMBL" id="JAACJL010000016">
    <property type="protein sequence ID" value="KAF4619345.1"/>
    <property type="molecule type" value="Genomic_DNA"/>
</dbReference>
<feature type="compositionally biased region" description="Acidic residues" evidence="5">
    <location>
        <begin position="196"/>
        <end position="205"/>
    </location>
</feature>
<keyword evidence="1" id="KW-0479">Metal-binding</keyword>
<keyword evidence="3" id="KW-0862">Zinc</keyword>
<feature type="region of interest" description="Disordered" evidence="5">
    <location>
        <begin position="196"/>
        <end position="279"/>
    </location>
</feature>
<name>A0A8H4QZ63_9AGAR</name>
<proteinExistence type="predicted"/>
<evidence type="ECO:0000256" key="1">
    <source>
        <dbReference type="ARBA" id="ARBA00022723"/>
    </source>
</evidence>
<dbReference type="Pfam" id="PF00097">
    <property type="entry name" value="zf-C3HC4"/>
    <property type="match status" value="1"/>
</dbReference>
<comment type="caution">
    <text evidence="7">The sequence shown here is derived from an EMBL/GenBank/DDBJ whole genome shotgun (WGS) entry which is preliminary data.</text>
</comment>
<evidence type="ECO:0000256" key="3">
    <source>
        <dbReference type="ARBA" id="ARBA00022833"/>
    </source>
</evidence>
<evidence type="ECO:0000256" key="2">
    <source>
        <dbReference type="ARBA" id="ARBA00022771"/>
    </source>
</evidence>
<dbReference type="InterPro" id="IPR001841">
    <property type="entry name" value="Znf_RING"/>
</dbReference>